<sequence length="313" mass="33872">MNQTIFSPEPHRGWLPWASLSPVVCILLVAFSSLPLDYGLEWMGVFDAKGQPRTASLFCLNLMLPFAAMGAAVWLWSRLIERRSLATMGLAGTQRLRQHLTGLAIGVGMMVLAVMSIWLAGGYVGKGVLPAFASPASLFWIAVLLPCFAFQSGVEEFIFRGWLLSAATRRGNLAAGFLASSLAFTFLHFSPHQPVREMILTFTFGVFACAWAWRAGNIWGVMGWHAGWNWITGVGFALPITGFDLHLPALLVQLTPSGPDFLTGGPDGPEGSVLTIIMLAVATPLLLLWPRDSRTAPQRTPAQGSESATQESA</sequence>
<dbReference type="Proteomes" id="UP000321464">
    <property type="component" value="Unassembled WGS sequence"/>
</dbReference>
<name>A0A512AGU8_9SPHN</name>
<dbReference type="GO" id="GO:0004175">
    <property type="term" value="F:endopeptidase activity"/>
    <property type="evidence" value="ECO:0007669"/>
    <property type="project" value="UniProtKB-ARBA"/>
</dbReference>
<feature type="transmembrane region" description="Helical" evidence="1">
    <location>
        <begin position="127"/>
        <end position="150"/>
    </location>
</feature>
<dbReference type="PANTHER" id="PTHR39430:SF1">
    <property type="entry name" value="PROTEASE"/>
    <property type="match status" value="1"/>
</dbReference>
<organism evidence="3 4">
    <name type="scientific">Novosphingobium sediminis</name>
    <dbReference type="NCBI Taxonomy" id="707214"/>
    <lineage>
        <taxon>Bacteria</taxon>
        <taxon>Pseudomonadati</taxon>
        <taxon>Pseudomonadota</taxon>
        <taxon>Alphaproteobacteria</taxon>
        <taxon>Sphingomonadales</taxon>
        <taxon>Sphingomonadaceae</taxon>
        <taxon>Novosphingobium</taxon>
    </lineage>
</organism>
<keyword evidence="1" id="KW-0472">Membrane</keyword>
<evidence type="ECO:0000256" key="1">
    <source>
        <dbReference type="SAM" id="Phobius"/>
    </source>
</evidence>
<dbReference type="OrthoDB" id="193898at2"/>
<comment type="caution">
    <text evidence="3">The sequence shown here is derived from an EMBL/GenBank/DDBJ whole genome shotgun (WGS) entry which is preliminary data.</text>
</comment>
<feature type="transmembrane region" description="Helical" evidence="1">
    <location>
        <begin position="228"/>
        <end position="251"/>
    </location>
</feature>
<dbReference type="PANTHER" id="PTHR39430">
    <property type="entry name" value="MEMBRANE-ASSOCIATED PROTEASE-RELATED"/>
    <property type="match status" value="1"/>
</dbReference>
<dbReference type="EMBL" id="BJYR01000005">
    <property type="protein sequence ID" value="GEN98928.1"/>
    <property type="molecule type" value="Genomic_DNA"/>
</dbReference>
<dbReference type="AlphaFoldDB" id="A0A512AGU8"/>
<feature type="transmembrane region" description="Helical" evidence="1">
    <location>
        <begin position="195"/>
        <end position="216"/>
    </location>
</feature>
<feature type="transmembrane region" description="Helical" evidence="1">
    <location>
        <begin position="171"/>
        <end position="189"/>
    </location>
</feature>
<dbReference type="Pfam" id="PF02517">
    <property type="entry name" value="Rce1-like"/>
    <property type="match status" value="1"/>
</dbReference>
<feature type="transmembrane region" description="Helical" evidence="1">
    <location>
        <begin position="14"/>
        <end position="34"/>
    </location>
</feature>
<evidence type="ECO:0000313" key="3">
    <source>
        <dbReference type="EMBL" id="GEN98928.1"/>
    </source>
</evidence>
<evidence type="ECO:0000313" key="4">
    <source>
        <dbReference type="Proteomes" id="UP000321464"/>
    </source>
</evidence>
<keyword evidence="1" id="KW-0812">Transmembrane</keyword>
<gene>
    <name evidence="3" type="ORF">NSE01_07610</name>
</gene>
<proteinExistence type="predicted"/>
<dbReference type="InterPro" id="IPR003675">
    <property type="entry name" value="Rce1/LyrA-like_dom"/>
</dbReference>
<feature type="transmembrane region" description="Helical" evidence="1">
    <location>
        <begin position="100"/>
        <end position="121"/>
    </location>
</feature>
<dbReference type="GO" id="GO:0080120">
    <property type="term" value="P:CAAX-box protein maturation"/>
    <property type="evidence" value="ECO:0007669"/>
    <property type="project" value="UniProtKB-ARBA"/>
</dbReference>
<reference evidence="3 4" key="1">
    <citation type="submission" date="2019-07" db="EMBL/GenBank/DDBJ databases">
        <title>Whole genome shotgun sequence of Novosphingobium sediminis NBRC 106119.</title>
        <authorList>
            <person name="Hosoyama A."/>
            <person name="Uohara A."/>
            <person name="Ohji S."/>
            <person name="Ichikawa N."/>
        </authorList>
    </citation>
    <scope>NUCLEOTIDE SEQUENCE [LARGE SCALE GENOMIC DNA]</scope>
    <source>
        <strain evidence="3 4">NBRC 106119</strain>
    </source>
</reference>
<feature type="domain" description="CAAX prenyl protease 2/Lysostaphin resistance protein A-like" evidence="2">
    <location>
        <begin position="140"/>
        <end position="231"/>
    </location>
</feature>
<dbReference type="RefSeq" id="WP_147158296.1">
    <property type="nucleotide sequence ID" value="NZ_BJYR01000005.1"/>
</dbReference>
<accession>A0A512AGU8</accession>
<keyword evidence="4" id="KW-1185">Reference proteome</keyword>
<protein>
    <recommendedName>
        <fullName evidence="2">CAAX prenyl protease 2/Lysostaphin resistance protein A-like domain-containing protein</fullName>
    </recommendedName>
</protein>
<evidence type="ECO:0000259" key="2">
    <source>
        <dbReference type="Pfam" id="PF02517"/>
    </source>
</evidence>
<feature type="transmembrane region" description="Helical" evidence="1">
    <location>
        <begin position="271"/>
        <end position="289"/>
    </location>
</feature>
<keyword evidence="1" id="KW-1133">Transmembrane helix</keyword>
<feature type="transmembrane region" description="Helical" evidence="1">
    <location>
        <begin position="54"/>
        <end position="79"/>
    </location>
</feature>